<dbReference type="OMA" id="IQIEVFR"/>
<evidence type="ECO:0000256" key="5">
    <source>
        <dbReference type="ARBA" id="ARBA00022833"/>
    </source>
</evidence>
<dbReference type="STRING" id="13706.A0A1X2HI91"/>
<evidence type="ECO:0000256" key="4">
    <source>
        <dbReference type="ARBA" id="ARBA00022786"/>
    </source>
</evidence>
<keyword evidence="7" id="KW-0472">Membrane</keyword>
<feature type="transmembrane region" description="Helical" evidence="7">
    <location>
        <begin position="388"/>
        <end position="409"/>
    </location>
</feature>
<keyword evidence="10" id="KW-1185">Reference proteome</keyword>
<dbReference type="Proteomes" id="UP000242180">
    <property type="component" value="Unassembled WGS sequence"/>
</dbReference>
<organism evidence="9 10">
    <name type="scientific">Syncephalastrum racemosum</name>
    <name type="common">Filamentous fungus</name>
    <dbReference type="NCBI Taxonomy" id="13706"/>
    <lineage>
        <taxon>Eukaryota</taxon>
        <taxon>Fungi</taxon>
        <taxon>Fungi incertae sedis</taxon>
        <taxon>Mucoromycota</taxon>
        <taxon>Mucoromycotina</taxon>
        <taxon>Mucoromycetes</taxon>
        <taxon>Mucorales</taxon>
        <taxon>Syncephalastraceae</taxon>
        <taxon>Syncephalastrum</taxon>
    </lineage>
</organism>
<dbReference type="Gene3D" id="3.30.40.10">
    <property type="entry name" value="Zinc/RING finger domain, C3HC4 (zinc finger)"/>
    <property type="match status" value="1"/>
</dbReference>
<proteinExistence type="predicted"/>
<evidence type="ECO:0000259" key="8">
    <source>
        <dbReference type="Pfam" id="PF26191"/>
    </source>
</evidence>
<dbReference type="EMBL" id="MCGN01000003">
    <property type="protein sequence ID" value="ORY98732.1"/>
    <property type="molecule type" value="Genomic_DNA"/>
</dbReference>
<protein>
    <recommendedName>
        <fullName evidence="8">E3 ubiquitin-protein ligase RNF216 RING finger HC subclass domain-containing protein</fullName>
    </recommendedName>
</protein>
<feature type="domain" description="E3 ubiquitin-protein ligase RNF216 RING finger HC subclass" evidence="8">
    <location>
        <begin position="268"/>
        <end position="356"/>
    </location>
</feature>
<evidence type="ECO:0000256" key="6">
    <source>
        <dbReference type="SAM" id="MobiDB-lite"/>
    </source>
</evidence>
<keyword evidence="3" id="KW-0863">Zinc-finger</keyword>
<evidence type="ECO:0000256" key="1">
    <source>
        <dbReference type="ARBA" id="ARBA00004906"/>
    </source>
</evidence>
<evidence type="ECO:0000256" key="2">
    <source>
        <dbReference type="ARBA" id="ARBA00022723"/>
    </source>
</evidence>
<dbReference type="Pfam" id="PF26191">
    <property type="entry name" value="RING-HC_RBR_RNF216"/>
    <property type="match status" value="1"/>
</dbReference>
<dbReference type="PANTHER" id="PTHR22770">
    <property type="entry name" value="UBIQUITIN CONJUGATING ENZYME 7 INTERACTING PROTEIN-RELATED"/>
    <property type="match status" value="1"/>
</dbReference>
<evidence type="ECO:0000256" key="3">
    <source>
        <dbReference type="ARBA" id="ARBA00022771"/>
    </source>
</evidence>
<dbReference type="OrthoDB" id="10009520at2759"/>
<evidence type="ECO:0000313" key="9">
    <source>
        <dbReference type="EMBL" id="ORY98732.1"/>
    </source>
</evidence>
<sequence>MKKSWKRPKSAIADDNHCESLLQQLMVIFPNGDPGYFRECLQYYESDHITRVTDKIFEMGGYYPMVTTCDPVKQLNHALRILATDLFPDCEVAYLRQRLLQYNHSHLEQVSDELLNEQARLPERLEYAKISRSDMFRSETYKSQAQTQLAIDYPQAWKSSIRAVLAENNWDYLNSYDQLREIGPGGLWIALRNFVKHWIIPGTGSSSSSNAASSSSHHGAAPQTSSFDPDFMEDMEALRRRHLCAQEMTDSELARQINEDEYTKENQLITCNCCYGDFAFEQLAFCSEGEHTFCHDCITHYISEGLFGQGSLRGAARIGCISVEGCQGSFSTEMLERILTSDIWSAYQHSLFEESIVRACRSVVRCAACSYCEVDESIRPLDDTKSRLSYVLTAAQLLLMVVVAVMCFLQNSIIPMLTTLVYCYTFAQWDLQADLEIVYGRIARARRGSIFRCQNQACAEMTCLQCNRVARGLHNCLERDQDGLRLYVEKAMADAVTRTV</sequence>
<keyword evidence="7" id="KW-0812">Transmembrane</keyword>
<feature type="region of interest" description="Disordered" evidence="6">
    <location>
        <begin position="209"/>
        <end position="228"/>
    </location>
</feature>
<comment type="pathway">
    <text evidence="1">Protein modification; protein ubiquitination.</text>
</comment>
<gene>
    <name evidence="9" type="ORF">BCR43DRAFT_436425</name>
</gene>
<dbReference type="InterPro" id="IPR051628">
    <property type="entry name" value="LUBAC_E3_Ligases"/>
</dbReference>
<dbReference type="GO" id="GO:0008270">
    <property type="term" value="F:zinc ion binding"/>
    <property type="evidence" value="ECO:0007669"/>
    <property type="project" value="UniProtKB-KW"/>
</dbReference>
<dbReference type="InterPro" id="IPR047544">
    <property type="entry name" value="RING-HC_RBR_RNF216"/>
</dbReference>
<reference evidence="9 10" key="1">
    <citation type="submission" date="2016-07" db="EMBL/GenBank/DDBJ databases">
        <title>Pervasive Adenine N6-methylation of Active Genes in Fungi.</title>
        <authorList>
            <consortium name="DOE Joint Genome Institute"/>
            <person name="Mondo S.J."/>
            <person name="Dannebaum R.O."/>
            <person name="Kuo R.C."/>
            <person name="Labutti K."/>
            <person name="Haridas S."/>
            <person name="Kuo A."/>
            <person name="Salamov A."/>
            <person name="Ahrendt S.R."/>
            <person name="Lipzen A."/>
            <person name="Sullivan W."/>
            <person name="Andreopoulos W.B."/>
            <person name="Clum A."/>
            <person name="Lindquist E."/>
            <person name="Daum C."/>
            <person name="Ramamoorthy G.K."/>
            <person name="Gryganskyi A."/>
            <person name="Culley D."/>
            <person name="Magnuson J.K."/>
            <person name="James T.Y."/>
            <person name="O'Malley M.A."/>
            <person name="Stajich J.E."/>
            <person name="Spatafora J.W."/>
            <person name="Visel A."/>
            <person name="Grigoriev I.V."/>
        </authorList>
    </citation>
    <scope>NUCLEOTIDE SEQUENCE [LARGE SCALE GENOMIC DNA]</scope>
    <source>
        <strain evidence="9 10">NRRL 2496</strain>
    </source>
</reference>
<evidence type="ECO:0000313" key="10">
    <source>
        <dbReference type="Proteomes" id="UP000242180"/>
    </source>
</evidence>
<comment type="caution">
    <text evidence="9">The sequence shown here is derived from an EMBL/GenBank/DDBJ whole genome shotgun (WGS) entry which is preliminary data.</text>
</comment>
<keyword evidence="7" id="KW-1133">Transmembrane helix</keyword>
<dbReference type="AlphaFoldDB" id="A0A1X2HI91"/>
<feature type="compositionally biased region" description="Low complexity" evidence="6">
    <location>
        <begin position="209"/>
        <end position="221"/>
    </location>
</feature>
<dbReference type="PANTHER" id="PTHR22770:SF42">
    <property type="entry name" value="FINGER PROTEIN (ZIN), PUTATIVE (AFU_ORTHOLOGUE AFUA_4G03910)-RELATED"/>
    <property type="match status" value="1"/>
</dbReference>
<keyword evidence="5" id="KW-0862">Zinc</keyword>
<name>A0A1X2HI91_SYNRA</name>
<dbReference type="InterPro" id="IPR013083">
    <property type="entry name" value="Znf_RING/FYVE/PHD"/>
</dbReference>
<keyword evidence="2" id="KW-0479">Metal-binding</keyword>
<evidence type="ECO:0000256" key="7">
    <source>
        <dbReference type="SAM" id="Phobius"/>
    </source>
</evidence>
<dbReference type="InParanoid" id="A0A1X2HI91"/>
<keyword evidence="4" id="KW-0833">Ubl conjugation pathway</keyword>
<accession>A0A1X2HI91</accession>
<dbReference type="CDD" id="cd16630">
    <property type="entry name" value="RING-HC_RBR_RNF216"/>
    <property type="match status" value="1"/>
</dbReference>